<proteinExistence type="predicted"/>
<comment type="caution">
    <text evidence="1">The sequence shown here is derived from an EMBL/GenBank/DDBJ whole genome shotgun (WGS) entry which is preliminary data.</text>
</comment>
<dbReference type="AlphaFoldDB" id="A0AAD9NCW3"/>
<keyword evidence="2" id="KW-1185">Reference proteome</keyword>
<sequence length="408" mass="46806">MTEKITNPELKTWWTKRLLSDNYHCAGRLSERQLKLAADGEFATIVSLFTYPDETNRAKLYDSRFDLPSTSQTSDALSMCEDVHFEAILERGVDWRTESTVFKVKELVESCQKPILLYCDNSYASAFLLLAYYAYVTSRRENDEPAVSDRDVFRIGALLGYDFGGDPVLVDLVSKLTGNPRLSRTPYPEIAVSNWYDLYWIMKPVYKEFFICGQFQSNHLQRIAKVGFKLLINCRTGKPKPEENQKPEEVALLNISGRVDTKGDLTNFLPKRVSKERPKTFIAKGSPFNFEFINPLEFGDVDGYDIETERRHVTKFLFSTLYTNIPFSSKAPFTLKTWEQYVDFIKNYPDITPIMIHCKTGSRAGQLGILAAAYKYGFSSKWASDRAAILGYVFDEDDFDKIIEEVLD</sequence>
<name>A0AAD9NCW3_9ANNE</name>
<gene>
    <name evidence="1" type="ORF">LSH36_77g03017</name>
</gene>
<dbReference type="EMBL" id="JAODUP010000077">
    <property type="protein sequence ID" value="KAK2163571.1"/>
    <property type="molecule type" value="Genomic_DNA"/>
</dbReference>
<reference evidence="1" key="1">
    <citation type="journal article" date="2023" name="Mol. Biol. Evol.">
        <title>Third-Generation Sequencing Reveals the Adaptive Role of the Epigenome in Three Deep-Sea Polychaetes.</title>
        <authorList>
            <person name="Perez M."/>
            <person name="Aroh O."/>
            <person name="Sun Y."/>
            <person name="Lan Y."/>
            <person name="Juniper S.K."/>
            <person name="Young C.R."/>
            <person name="Angers B."/>
            <person name="Qian P.Y."/>
        </authorList>
    </citation>
    <scope>NUCLEOTIDE SEQUENCE</scope>
    <source>
        <strain evidence="1">P08H-3</strain>
    </source>
</reference>
<evidence type="ECO:0000313" key="2">
    <source>
        <dbReference type="Proteomes" id="UP001208570"/>
    </source>
</evidence>
<organism evidence="1 2">
    <name type="scientific">Paralvinella palmiformis</name>
    <dbReference type="NCBI Taxonomy" id="53620"/>
    <lineage>
        <taxon>Eukaryota</taxon>
        <taxon>Metazoa</taxon>
        <taxon>Spiralia</taxon>
        <taxon>Lophotrochozoa</taxon>
        <taxon>Annelida</taxon>
        <taxon>Polychaeta</taxon>
        <taxon>Sedentaria</taxon>
        <taxon>Canalipalpata</taxon>
        <taxon>Terebellida</taxon>
        <taxon>Terebelliformia</taxon>
        <taxon>Alvinellidae</taxon>
        <taxon>Paralvinella</taxon>
    </lineage>
</organism>
<evidence type="ECO:0000313" key="1">
    <source>
        <dbReference type="EMBL" id="KAK2163571.1"/>
    </source>
</evidence>
<dbReference type="Proteomes" id="UP001208570">
    <property type="component" value="Unassembled WGS sequence"/>
</dbReference>
<dbReference type="SUPFAM" id="SSF52799">
    <property type="entry name" value="(Phosphotyrosine protein) phosphatases II"/>
    <property type="match status" value="1"/>
</dbReference>
<protein>
    <submittedName>
        <fullName evidence="1">Uncharacterized protein</fullName>
    </submittedName>
</protein>
<dbReference type="Gene3D" id="3.90.190.10">
    <property type="entry name" value="Protein tyrosine phosphatase superfamily"/>
    <property type="match status" value="2"/>
</dbReference>
<dbReference type="InterPro" id="IPR029021">
    <property type="entry name" value="Prot-tyrosine_phosphatase-like"/>
</dbReference>
<accession>A0AAD9NCW3</accession>